<dbReference type="InterPro" id="IPR026286">
    <property type="entry name" value="MaiA/AMDase"/>
</dbReference>
<comment type="caution">
    <text evidence="1">The sequence shown here is derived from an EMBL/GenBank/DDBJ whole genome shotgun (WGS) entry which is preliminary data.</text>
</comment>
<gene>
    <name evidence="1" type="ORF">H7B90_02855</name>
</gene>
<evidence type="ECO:0000313" key="2">
    <source>
        <dbReference type="Proteomes" id="UP000553776"/>
    </source>
</evidence>
<protein>
    <submittedName>
        <fullName evidence="1">Aspartate/glutamate racemase family protein</fullName>
    </submittedName>
</protein>
<dbReference type="Pfam" id="PF17645">
    <property type="entry name" value="Amdase"/>
    <property type="match status" value="1"/>
</dbReference>
<sequence>MARIGMLTPSSNTVLEPVTSRLLDDLNRESRDGRERCGVREAATAHFARVRVTEISLEARSDGQFADEPMLAAAALLADAKADLLVWNGTSGSWLGLERDLALVRAIEAATGIRATTSSLAMKEAYERLGVRRLGLVTPYADDVNARIAERYRELGLECAPALGCGIRENERFARVPEETIEAMIVEAAGSGRLDAIAVVCTNVNAASLAVRMESVLGIPVLDSVAATAWQALGLLGIDGRSLAGRWGRIFEYG</sequence>
<dbReference type="InterPro" id="IPR053714">
    <property type="entry name" value="Iso_Racemase_Enz_sf"/>
</dbReference>
<organism evidence="1 2">
    <name type="scientific">Cohnella xylanilytica</name>
    <dbReference type="NCBI Taxonomy" id="557555"/>
    <lineage>
        <taxon>Bacteria</taxon>
        <taxon>Bacillati</taxon>
        <taxon>Bacillota</taxon>
        <taxon>Bacilli</taxon>
        <taxon>Bacillales</taxon>
        <taxon>Paenibacillaceae</taxon>
        <taxon>Cohnella</taxon>
    </lineage>
</organism>
<keyword evidence="2" id="KW-1185">Reference proteome</keyword>
<reference evidence="1 2" key="1">
    <citation type="submission" date="2020-08" db="EMBL/GenBank/DDBJ databases">
        <title>Cohnella phylogeny.</title>
        <authorList>
            <person name="Dunlap C."/>
        </authorList>
    </citation>
    <scope>NUCLEOTIDE SEQUENCE [LARGE SCALE GENOMIC DNA]</scope>
    <source>
        <strain evidence="1 2">DSM 25239</strain>
    </source>
</reference>
<dbReference type="AlphaFoldDB" id="A0A841TWJ6"/>
<dbReference type="EMBL" id="JACJVR010000007">
    <property type="protein sequence ID" value="MBB6690331.1"/>
    <property type="molecule type" value="Genomic_DNA"/>
</dbReference>
<evidence type="ECO:0000313" key="1">
    <source>
        <dbReference type="EMBL" id="MBB6690331.1"/>
    </source>
</evidence>
<dbReference type="PIRSF" id="PIRSF015736">
    <property type="entry name" value="MI"/>
    <property type="match status" value="1"/>
</dbReference>
<name>A0A841TWJ6_9BACL</name>
<dbReference type="PANTHER" id="PTHR40267">
    <property type="entry name" value="BLR3294 PROTEIN"/>
    <property type="match status" value="1"/>
</dbReference>
<accession>A0A841TWJ6</accession>
<dbReference type="Proteomes" id="UP000553776">
    <property type="component" value="Unassembled WGS sequence"/>
</dbReference>
<dbReference type="PANTHER" id="PTHR40267:SF1">
    <property type="entry name" value="BLR3294 PROTEIN"/>
    <property type="match status" value="1"/>
</dbReference>
<proteinExistence type="predicted"/>
<dbReference type="RefSeq" id="WP_185134365.1">
    <property type="nucleotide sequence ID" value="NZ_JACJVR010000007.1"/>
</dbReference>
<dbReference type="Gene3D" id="3.40.50.12500">
    <property type="match status" value="1"/>
</dbReference>